<comment type="caution">
    <text evidence="1">The sequence shown here is derived from an EMBL/GenBank/DDBJ whole genome shotgun (WGS) entry which is preliminary data.</text>
</comment>
<dbReference type="AlphaFoldDB" id="A0AAW2BCI1"/>
<evidence type="ECO:0000313" key="2">
    <source>
        <dbReference type="Proteomes" id="UP001459277"/>
    </source>
</evidence>
<organism evidence="1 2">
    <name type="scientific">Lithocarpus litseifolius</name>
    <dbReference type="NCBI Taxonomy" id="425828"/>
    <lineage>
        <taxon>Eukaryota</taxon>
        <taxon>Viridiplantae</taxon>
        <taxon>Streptophyta</taxon>
        <taxon>Embryophyta</taxon>
        <taxon>Tracheophyta</taxon>
        <taxon>Spermatophyta</taxon>
        <taxon>Magnoliopsida</taxon>
        <taxon>eudicotyledons</taxon>
        <taxon>Gunneridae</taxon>
        <taxon>Pentapetalae</taxon>
        <taxon>rosids</taxon>
        <taxon>fabids</taxon>
        <taxon>Fagales</taxon>
        <taxon>Fagaceae</taxon>
        <taxon>Lithocarpus</taxon>
    </lineage>
</organism>
<evidence type="ECO:0000313" key="1">
    <source>
        <dbReference type="EMBL" id="KAK9983243.1"/>
    </source>
</evidence>
<protein>
    <submittedName>
        <fullName evidence="1">Uncharacterized protein</fullName>
    </submittedName>
</protein>
<dbReference type="PANTHER" id="PTHR34781:SF2">
    <property type="entry name" value="TRANSMEMBRANE PROTEIN"/>
    <property type="match status" value="1"/>
</dbReference>
<name>A0AAW2BCI1_9ROSI</name>
<gene>
    <name evidence="1" type="ORF">SO802_032768</name>
</gene>
<dbReference type="EMBL" id="JAZDWU010000012">
    <property type="protein sequence ID" value="KAK9983243.1"/>
    <property type="molecule type" value="Genomic_DNA"/>
</dbReference>
<sequence>MPVNLLLFSASEKVLTVSHCRIRSEVFHELSALVLNILRSPLTPILFSDDSPALMTTTRLAAALALRRSSTEASMAQITPARFASLMLGILFALMLCGSAPLRDREGEEIFRPESRTSGAEPLRIGLSQDAKYTKSGAVGIPSLPLDLSVS</sequence>
<keyword evidence="2" id="KW-1185">Reference proteome</keyword>
<proteinExistence type="predicted"/>
<reference evidence="1 2" key="1">
    <citation type="submission" date="2024-01" db="EMBL/GenBank/DDBJ databases">
        <title>A telomere-to-telomere, gap-free genome of sweet tea (Lithocarpus litseifolius).</title>
        <authorList>
            <person name="Zhou J."/>
        </authorList>
    </citation>
    <scope>NUCLEOTIDE SEQUENCE [LARGE SCALE GENOMIC DNA]</scope>
    <source>
        <strain evidence="1">Zhou-2022a</strain>
        <tissue evidence="1">Leaf</tissue>
    </source>
</reference>
<dbReference type="Proteomes" id="UP001459277">
    <property type="component" value="Unassembled WGS sequence"/>
</dbReference>
<accession>A0AAW2BCI1</accession>
<dbReference type="PANTHER" id="PTHR34781">
    <property type="entry name" value="TRANSMEMBRANE PROTEIN"/>
    <property type="match status" value="1"/>
</dbReference>